<gene>
    <name evidence="1" type="ORF">ACFS25_12325</name>
</gene>
<accession>A0ABW6AH03</accession>
<name>A0ABW6AH03_9BACT</name>
<evidence type="ECO:0000313" key="1">
    <source>
        <dbReference type="EMBL" id="MFD2934571.1"/>
    </source>
</evidence>
<dbReference type="Proteomes" id="UP001597512">
    <property type="component" value="Unassembled WGS sequence"/>
</dbReference>
<dbReference type="SUPFAM" id="SSF82602">
    <property type="entry name" value="Nuclease A inhibitor (NuiA)"/>
    <property type="match status" value="1"/>
</dbReference>
<evidence type="ECO:0000313" key="2">
    <source>
        <dbReference type="Proteomes" id="UP001597512"/>
    </source>
</evidence>
<sequence length="146" mass="16759">MTNENSKSSDEVLKNISFSEQVTPLLTDLLYPSESDEPVETVTCYFKQAEPLTVSQLKDWLLLPPSTYVEEIPEADFWEPVTTEQDWYSDDEKARTAQFKHLKQALENDLAVRQVFQVGESEIEVYLLGRQVDGERVGIKTKIIQT</sequence>
<dbReference type="RefSeq" id="WP_381500661.1">
    <property type="nucleotide sequence ID" value="NZ_JBHUOM010000002.1"/>
</dbReference>
<proteinExistence type="predicted"/>
<dbReference type="Pfam" id="PF07924">
    <property type="entry name" value="NuiA"/>
    <property type="match status" value="1"/>
</dbReference>
<keyword evidence="2" id="KW-1185">Reference proteome</keyword>
<comment type="caution">
    <text evidence="1">The sequence shown here is derived from an EMBL/GenBank/DDBJ whole genome shotgun (WGS) entry which is preliminary data.</text>
</comment>
<reference evidence="2" key="1">
    <citation type="journal article" date="2019" name="Int. J. Syst. Evol. Microbiol.">
        <title>The Global Catalogue of Microorganisms (GCM) 10K type strain sequencing project: providing services to taxonomists for standard genome sequencing and annotation.</title>
        <authorList>
            <consortium name="The Broad Institute Genomics Platform"/>
            <consortium name="The Broad Institute Genome Sequencing Center for Infectious Disease"/>
            <person name="Wu L."/>
            <person name="Ma J."/>
        </authorList>
    </citation>
    <scope>NUCLEOTIDE SEQUENCE [LARGE SCALE GENOMIC DNA]</scope>
    <source>
        <strain evidence="2">KCTC 52490</strain>
    </source>
</reference>
<organism evidence="1 2">
    <name type="scientific">Spirosoma flavum</name>
    <dbReference type="NCBI Taxonomy" id="2048557"/>
    <lineage>
        <taxon>Bacteria</taxon>
        <taxon>Pseudomonadati</taxon>
        <taxon>Bacteroidota</taxon>
        <taxon>Cytophagia</taxon>
        <taxon>Cytophagales</taxon>
        <taxon>Cytophagaceae</taxon>
        <taxon>Spirosoma</taxon>
    </lineage>
</organism>
<dbReference type="InterPro" id="IPR036587">
    <property type="entry name" value="NucleaseA_inhib-like_sf"/>
</dbReference>
<dbReference type="Gene3D" id="3.40.1460.10">
    <property type="entry name" value="Nuclease A inhibitor-like"/>
    <property type="match status" value="1"/>
</dbReference>
<dbReference type="EMBL" id="JBHUOM010000002">
    <property type="protein sequence ID" value="MFD2934571.1"/>
    <property type="molecule type" value="Genomic_DNA"/>
</dbReference>
<dbReference type="InterPro" id="IPR012489">
    <property type="entry name" value="NucleaseA_inhib-like"/>
</dbReference>
<protein>
    <submittedName>
        <fullName evidence="1">Nuclease A inhibitor family protein</fullName>
    </submittedName>
</protein>